<organism evidence="2 3">
    <name type="scientific">Saccharothrix syringae</name>
    <name type="common">Nocardiopsis syringae</name>
    <dbReference type="NCBI Taxonomy" id="103733"/>
    <lineage>
        <taxon>Bacteria</taxon>
        <taxon>Bacillati</taxon>
        <taxon>Actinomycetota</taxon>
        <taxon>Actinomycetes</taxon>
        <taxon>Pseudonocardiales</taxon>
        <taxon>Pseudonocardiaceae</taxon>
        <taxon>Saccharothrix</taxon>
    </lineage>
</organism>
<dbReference type="Gene3D" id="2.60.120.620">
    <property type="entry name" value="q2cbj1_9rhob like domain"/>
    <property type="match status" value="1"/>
</dbReference>
<dbReference type="InterPro" id="IPR044862">
    <property type="entry name" value="Pro_4_hyd_alph_FE2OG_OXY"/>
</dbReference>
<evidence type="ECO:0000313" key="2">
    <source>
        <dbReference type="EMBL" id="QFZ17384.1"/>
    </source>
</evidence>
<sequence length="268" mass="29687">MGDHRRVKTCTAAETSTDDLHALLLGDLAALRVTGFAAEGLCRAVASVFDETAFGESAFGEYDASRYVIPAQRFGPTLNEHRVGGALSEDYWLARADAAAACERLPCLRELREFVPRRFAELFGRPVRPAKTAEGRMLHWGILRAIDQGTLPHWDDVRLEYPANLLSTTVTGQLAFNLFLTDAGEGGRTLVWDRRWAATDERHRRGFGYADDLLDDDEPAVVEPALGTAVLFNSRNYHRVEPCPPGTRRLSLSFFIAFTTAGSTVIWS</sequence>
<keyword evidence="3" id="KW-1185">Reference proteome</keyword>
<dbReference type="RefSeq" id="WP_051764335.1">
    <property type="nucleotide sequence ID" value="NZ_CP034550.1"/>
</dbReference>
<dbReference type="AlphaFoldDB" id="A0A5Q0GV58"/>
<dbReference type="OrthoDB" id="6532393at2"/>
<reference evidence="3" key="1">
    <citation type="journal article" date="2021" name="Curr. Microbiol.">
        <title>Complete genome of nocamycin-producing strain Saccharothrix syringae NRRL B-16468 reveals the biosynthetic potential for secondary metabolites.</title>
        <authorList>
            <person name="Mo X."/>
            <person name="Yang S."/>
        </authorList>
    </citation>
    <scope>NUCLEOTIDE SEQUENCE [LARGE SCALE GENOMIC DNA]</scope>
    <source>
        <strain evidence="3">ATCC 51364 / DSM 43886 / JCM 6844 / KCTC 9398 / NBRC 14523 / NRRL B-16468 / INA 2240</strain>
    </source>
</reference>
<evidence type="ECO:0000313" key="3">
    <source>
        <dbReference type="Proteomes" id="UP000325787"/>
    </source>
</evidence>
<dbReference type="Pfam" id="PF13640">
    <property type="entry name" value="2OG-FeII_Oxy_3"/>
    <property type="match status" value="1"/>
</dbReference>
<protein>
    <submittedName>
        <fullName evidence="2">2OG-Fe(II) oxygenase</fullName>
    </submittedName>
</protein>
<evidence type="ECO:0000259" key="1">
    <source>
        <dbReference type="Pfam" id="PF13640"/>
    </source>
</evidence>
<gene>
    <name evidence="2" type="ORF">EKG83_07770</name>
</gene>
<feature type="domain" description="Prolyl 4-hydroxylase alpha subunit Fe(2+) 2OG dioxygenase" evidence="1">
    <location>
        <begin position="150"/>
        <end position="256"/>
    </location>
</feature>
<accession>A0A5Q0GV58</accession>
<name>A0A5Q0GV58_SACSY</name>
<dbReference type="KEGG" id="ssyi:EKG83_07770"/>
<dbReference type="EMBL" id="CP034550">
    <property type="protein sequence ID" value="QFZ17384.1"/>
    <property type="molecule type" value="Genomic_DNA"/>
</dbReference>
<dbReference type="SUPFAM" id="SSF51197">
    <property type="entry name" value="Clavaminate synthase-like"/>
    <property type="match status" value="1"/>
</dbReference>
<proteinExistence type="predicted"/>
<dbReference type="Proteomes" id="UP000325787">
    <property type="component" value="Chromosome"/>
</dbReference>